<protein>
    <submittedName>
        <fullName evidence="4">Membrane protein</fullName>
    </submittedName>
</protein>
<feature type="region of interest" description="Disordered" evidence="1">
    <location>
        <begin position="177"/>
        <end position="197"/>
    </location>
</feature>
<dbReference type="SUPFAM" id="SSF81324">
    <property type="entry name" value="Voltage-gated potassium channels"/>
    <property type="match status" value="1"/>
</dbReference>
<dbReference type="Pfam" id="PF07885">
    <property type="entry name" value="Ion_trans_2"/>
    <property type="match status" value="1"/>
</dbReference>
<reference evidence="4 5" key="1">
    <citation type="submission" date="2015-08" db="EMBL/GenBank/DDBJ databases">
        <title>Genome sequence of the pristinamycin over-producing bacterium Streptomyces pristinaespiralis HCCB10218.</title>
        <authorList>
            <person name="Tian J."/>
            <person name="Yang J."/>
            <person name="Li L."/>
            <person name="Ruan L."/>
            <person name="Wei W."/>
            <person name="Zheng G."/>
            <person name="Wei Z."/>
            <person name="Yang S."/>
            <person name="Ge M."/>
            <person name="Jiang W."/>
            <person name="Lu Y."/>
        </authorList>
    </citation>
    <scope>NUCLEOTIDE SEQUENCE [LARGE SCALE GENOMIC DNA]</scope>
    <source>
        <strain evidence="4 5">HCCB 10218</strain>
    </source>
</reference>
<feature type="transmembrane region" description="Helical" evidence="2">
    <location>
        <begin position="51"/>
        <end position="71"/>
    </location>
</feature>
<dbReference type="KEGG" id="spri:SPRI_3662"/>
<organism evidence="4">
    <name type="scientific">Streptomyces pristinaespiralis</name>
    <dbReference type="NCBI Taxonomy" id="38300"/>
    <lineage>
        <taxon>Bacteria</taxon>
        <taxon>Bacillati</taxon>
        <taxon>Actinomycetota</taxon>
        <taxon>Actinomycetes</taxon>
        <taxon>Kitasatosporales</taxon>
        <taxon>Streptomycetaceae</taxon>
        <taxon>Streptomyces</taxon>
    </lineage>
</organism>
<dbReference type="STRING" id="38300.SPRI_3662"/>
<keyword evidence="2" id="KW-0812">Transmembrane</keyword>
<dbReference type="AlphaFoldDB" id="A0A0M5ITP5"/>
<gene>
    <name evidence="4" type="ORF">SPRI_3662</name>
</gene>
<proteinExistence type="predicted"/>
<feature type="transmembrane region" description="Helical" evidence="2">
    <location>
        <begin position="21"/>
        <end position="39"/>
    </location>
</feature>
<evidence type="ECO:0000259" key="3">
    <source>
        <dbReference type="Pfam" id="PF07885"/>
    </source>
</evidence>
<dbReference type="PATRIC" id="fig|38300.4.peg.3843"/>
<dbReference type="Proteomes" id="UP000060513">
    <property type="component" value="Chromosome"/>
</dbReference>
<feature type="transmembrane region" description="Helical" evidence="2">
    <location>
        <begin position="83"/>
        <end position="105"/>
    </location>
</feature>
<sequence>MTGPAGEGGRGHAPRAGRTRLRLAGGCAGVLMTVMYFLLPLEALGPERPGISWALFGLALVSIALLLLFQVRDVLTERPGTRPGIAIPLLMCLSVLVFSGAYHALAKDTGEFTGLDTRIDALYFTIVTLATVGYGDITPRGQSARLVTVLQILYSFVFLTAAATALSSWLRGRLTDRRRADEEEEGGRRPPTGRPGG</sequence>
<feature type="domain" description="Potassium channel" evidence="3">
    <location>
        <begin position="91"/>
        <end position="170"/>
    </location>
</feature>
<dbReference type="OMA" id="WFGPHHP"/>
<feature type="transmembrane region" description="Helical" evidence="2">
    <location>
        <begin position="152"/>
        <end position="170"/>
    </location>
</feature>
<accession>A0A0M5ITP5</accession>
<evidence type="ECO:0000313" key="4">
    <source>
        <dbReference type="EMBL" id="ALC21968.1"/>
    </source>
</evidence>
<keyword evidence="2" id="KW-0472">Membrane</keyword>
<evidence type="ECO:0000256" key="2">
    <source>
        <dbReference type="SAM" id="Phobius"/>
    </source>
</evidence>
<keyword evidence="2" id="KW-1133">Transmembrane helix</keyword>
<dbReference type="InterPro" id="IPR013099">
    <property type="entry name" value="K_chnl_dom"/>
</dbReference>
<evidence type="ECO:0000313" key="5">
    <source>
        <dbReference type="Proteomes" id="UP000060513"/>
    </source>
</evidence>
<dbReference type="Gene3D" id="1.10.287.70">
    <property type="match status" value="1"/>
</dbReference>
<name>A0A0M5ITP5_STRPR</name>
<evidence type="ECO:0000256" key="1">
    <source>
        <dbReference type="SAM" id="MobiDB-lite"/>
    </source>
</evidence>
<dbReference type="EMBL" id="CP011340">
    <property type="protein sequence ID" value="ALC21968.1"/>
    <property type="molecule type" value="Genomic_DNA"/>
</dbReference>